<reference evidence="1 2" key="1">
    <citation type="submission" date="2019-05" db="EMBL/GenBank/DDBJ databases">
        <title>Mikania micrantha, genome provides insights into the molecular mechanism of rapid growth.</title>
        <authorList>
            <person name="Liu B."/>
        </authorList>
    </citation>
    <scope>NUCLEOTIDE SEQUENCE [LARGE SCALE GENOMIC DNA]</scope>
    <source>
        <strain evidence="1">NLD-2019</strain>
        <tissue evidence="1">Leaf</tissue>
    </source>
</reference>
<accession>A0A5N6PII0</accession>
<proteinExistence type="predicted"/>
<evidence type="ECO:0000313" key="1">
    <source>
        <dbReference type="EMBL" id="KAD6453861.1"/>
    </source>
</evidence>
<comment type="caution">
    <text evidence="1">The sequence shown here is derived from an EMBL/GenBank/DDBJ whole genome shotgun (WGS) entry which is preliminary data.</text>
</comment>
<dbReference type="OrthoDB" id="1837590at2759"/>
<dbReference type="AlphaFoldDB" id="A0A5N6PII0"/>
<protein>
    <submittedName>
        <fullName evidence="1">Uncharacterized protein</fullName>
    </submittedName>
</protein>
<evidence type="ECO:0000313" key="2">
    <source>
        <dbReference type="Proteomes" id="UP000326396"/>
    </source>
</evidence>
<organism evidence="1 2">
    <name type="scientific">Mikania micrantha</name>
    <name type="common">bitter vine</name>
    <dbReference type="NCBI Taxonomy" id="192012"/>
    <lineage>
        <taxon>Eukaryota</taxon>
        <taxon>Viridiplantae</taxon>
        <taxon>Streptophyta</taxon>
        <taxon>Embryophyta</taxon>
        <taxon>Tracheophyta</taxon>
        <taxon>Spermatophyta</taxon>
        <taxon>Magnoliopsida</taxon>
        <taxon>eudicotyledons</taxon>
        <taxon>Gunneridae</taxon>
        <taxon>Pentapetalae</taxon>
        <taxon>asterids</taxon>
        <taxon>campanulids</taxon>
        <taxon>Asterales</taxon>
        <taxon>Asteraceae</taxon>
        <taxon>Asteroideae</taxon>
        <taxon>Heliantheae alliance</taxon>
        <taxon>Eupatorieae</taxon>
        <taxon>Mikania</taxon>
    </lineage>
</organism>
<sequence length="379" mass="43720">MEEIMSLMQEDNVQDYCDAFETLFHKVNICEVYAVYLFITGLKQEISEALKEYHNIGSNLTLKEAFSLARIQENSLKLDSTRMKQNQFTNWATIEETPSDYEVSTCVLHQECISSVSIDGDKGLESQFILVETAPYVFDEMPNSIGNKIQEPIDVEVLEIQKDFENELNLPFKNVGEIGKNVAIDEILEVKIQQDVIDVSNPILQHQNSSSVTIDKIIDFRSCFSCKFTKFKVGHKEFDKIPTKMEMHGNSLLWFHNQMKFEYVNNYMERSYGAYNMMKKVPKDVTNCNVKSRKVGNSQEGSYPVESVRKNEIKSRYVLQTLDDPRLTPSTVSKEFQAEELAKKIRSRNRILDWIFETFASEESMKKLLALMPIVAPDL</sequence>
<keyword evidence="2" id="KW-1185">Reference proteome</keyword>
<dbReference type="EMBL" id="SZYD01000004">
    <property type="protein sequence ID" value="KAD6453861.1"/>
    <property type="molecule type" value="Genomic_DNA"/>
</dbReference>
<name>A0A5N6PII0_9ASTR</name>
<gene>
    <name evidence="1" type="ORF">E3N88_08567</name>
</gene>
<dbReference type="Proteomes" id="UP000326396">
    <property type="component" value="Linkage Group LG12"/>
</dbReference>